<dbReference type="PANTHER" id="PTHR12526">
    <property type="entry name" value="GLYCOSYLTRANSFERASE"/>
    <property type="match status" value="1"/>
</dbReference>
<dbReference type="OrthoDB" id="193659at2"/>
<keyword evidence="1" id="KW-0328">Glycosyltransferase</keyword>
<organism evidence="4 5">
    <name type="scientific">Pseudonocardia sediminis</name>
    <dbReference type="NCBI Taxonomy" id="1397368"/>
    <lineage>
        <taxon>Bacteria</taxon>
        <taxon>Bacillati</taxon>
        <taxon>Actinomycetota</taxon>
        <taxon>Actinomycetes</taxon>
        <taxon>Pseudonocardiales</taxon>
        <taxon>Pseudonocardiaceae</taxon>
        <taxon>Pseudonocardia</taxon>
    </lineage>
</organism>
<evidence type="ECO:0000259" key="3">
    <source>
        <dbReference type="Pfam" id="PF13579"/>
    </source>
</evidence>
<comment type="caution">
    <text evidence="4">The sequence shown here is derived from an EMBL/GenBank/DDBJ whole genome shotgun (WGS) entry which is preliminary data.</text>
</comment>
<accession>A0A4Q7V316</accession>
<dbReference type="Pfam" id="PF13579">
    <property type="entry name" value="Glyco_trans_4_4"/>
    <property type="match status" value="1"/>
</dbReference>
<sequence length="376" mass="40098">MTTRAEKRSRRTVVFCATERPGGIRTVVDTLVESPLGTRWSIDVLPTHGAGSITSRVARFGVGTWHLLRRVASGDAPLVHLHSAAHGSFVRKAILVWLAGAAGARVVLHVHSGHIEEFFESLPRHLQAVLIATLRRADRVIALGETWAERLRTIAPGAQVCVIANPVQLPARTASGGPGPVRVVFLGPMREDKGFFHLLDAWSAMTREPGCPTARLVVAGDGDRHRVVARVAELGITSSVELLPWQDVEAVGELLASAHALVLPSLAEGQPMSVLEAMAHGLCVVASAVGGIPEMLDGGDAGVLVPPDDVGRLGDALIQVVRDPLRRTALGQAARARVERHHDVHVVWQRLDDLYRELLPGSVANGAVPAPGGARR</sequence>
<reference evidence="4 5" key="1">
    <citation type="submission" date="2019-02" db="EMBL/GenBank/DDBJ databases">
        <title>Sequencing the genomes of 1000 actinobacteria strains.</title>
        <authorList>
            <person name="Klenk H.-P."/>
        </authorList>
    </citation>
    <scope>NUCLEOTIDE SEQUENCE [LARGE SCALE GENOMIC DNA]</scope>
    <source>
        <strain evidence="4 5">DSM 45779</strain>
    </source>
</reference>
<evidence type="ECO:0000256" key="2">
    <source>
        <dbReference type="ARBA" id="ARBA00022679"/>
    </source>
</evidence>
<dbReference type="GO" id="GO:0016757">
    <property type="term" value="F:glycosyltransferase activity"/>
    <property type="evidence" value="ECO:0007669"/>
    <property type="project" value="UniProtKB-KW"/>
</dbReference>
<keyword evidence="2 4" id="KW-0808">Transferase</keyword>
<keyword evidence="5" id="KW-1185">Reference proteome</keyword>
<dbReference type="PANTHER" id="PTHR12526:SF636">
    <property type="entry name" value="BLL3647 PROTEIN"/>
    <property type="match status" value="1"/>
</dbReference>
<dbReference type="Proteomes" id="UP000291591">
    <property type="component" value="Unassembled WGS sequence"/>
</dbReference>
<proteinExistence type="predicted"/>
<dbReference type="EMBL" id="SHKL01000001">
    <property type="protein sequence ID" value="RZT87884.1"/>
    <property type="molecule type" value="Genomic_DNA"/>
</dbReference>
<dbReference type="Gene3D" id="3.40.50.2000">
    <property type="entry name" value="Glycogen Phosphorylase B"/>
    <property type="match status" value="2"/>
</dbReference>
<dbReference type="InterPro" id="IPR028098">
    <property type="entry name" value="Glyco_trans_4-like_N"/>
</dbReference>
<dbReference type="Pfam" id="PF13692">
    <property type="entry name" value="Glyco_trans_1_4"/>
    <property type="match status" value="1"/>
</dbReference>
<feature type="domain" description="Glycosyltransferase subfamily 4-like N-terminal" evidence="3">
    <location>
        <begin position="12"/>
        <end position="165"/>
    </location>
</feature>
<dbReference type="AlphaFoldDB" id="A0A4Q7V316"/>
<protein>
    <submittedName>
        <fullName evidence="4">Glycosyltransferase involved in cell wall biosynthesis</fullName>
    </submittedName>
</protein>
<evidence type="ECO:0000313" key="5">
    <source>
        <dbReference type="Proteomes" id="UP000291591"/>
    </source>
</evidence>
<evidence type="ECO:0000256" key="1">
    <source>
        <dbReference type="ARBA" id="ARBA00022676"/>
    </source>
</evidence>
<dbReference type="SUPFAM" id="SSF53756">
    <property type="entry name" value="UDP-Glycosyltransferase/glycogen phosphorylase"/>
    <property type="match status" value="1"/>
</dbReference>
<name>A0A4Q7V316_PSEST</name>
<dbReference type="CDD" id="cd03801">
    <property type="entry name" value="GT4_PimA-like"/>
    <property type="match status" value="1"/>
</dbReference>
<gene>
    <name evidence="4" type="ORF">EV383_4816</name>
</gene>
<evidence type="ECO:0000313" key="4">
    <source>
        <dbReference type="EMBL" id="RZT87884.1"/>
    </source>
</evidence>